<evidence type="ECO:0000313" key="3">
    <source>
        <dbReference type="Proteomes" id="UP000216998"/>
    </source>
</evidence>
<dbReference type="Proteomes" id="UP000216998">
    <property type="component" value="Unassembled WGS sequence"/>
</dbReference>
<dbReference type="GO" id="GO:0006310">
    <property type="term" value="P:DNA recombination"/>
    <property type="evidence" value="ECO:0007669"/>
    <property type="project" value="InterPro"/>
</dbReference>
<proteinExistence type="predicted"/>
<name>A0A255Z7W6_9PROT</name>
<dbReference type="EMBL" id="NOXU01000014">
    <property type="protein sequence ID" value="OYQ37522.1"/>
    <property type="molecule type" value="Genomic_DNA"/>
</dbReference>
<keyword evidence="3" id="KW-1185">Reference proteome</keyword>
<feature type="region of interest" description="Disordered" evidence="1">
    <location>
        <begin position="91"/>
        <end position="170"/>
    </location>
</feature>
<dbReference type="RefSeq" id="WP_094452880.1">
    <property type="nucleotide sequence ID" value="NZ_NOXU01000014.1"/>
</dbReference>
<reference evidence="2 3" key="1">
    <citation type="submission" date="2017-07" db="EMBL/GenBank/DDBJ databases">
        <title>Niveispirillum cyanobacteriorum sp. nov., isolated from cyanobacterial aggregates in a eutrophic lake.</title>
        <authorList>
            <person name="Cai H."/>
        </authorList>
    </citation>
    <scope>NUCLEOTIDE SEQUENCE [LARGE SCALE GENOMIC DNA]</scope>
    <source>
        <strain evidence="3">TH1-14</strain>
    </source>
</reference>
<accession>A0A255Z7W6</accession>
<comment type="caution">
    <text evidence="2">The sequence shown here is derived from an EMBL/GenBank/DDBJ whole genome shotgun (WGS) entry which is preliminary data.</text>
</comment>
<evidence type="ECO:0000313" key="2">
    <source>
        <dbReference type="EMBL" id="OYQ37522.1"/>
    </source>
</evidence>
<feature type="compositionally biased region" description="Basic residues" evidence="1">
    <location>
        <begin position="109"/>
        <end position="119"/>
    </location>
</feature>
<dbReference type="OrthoDB" id="7437883at2"/>
<sequence>MSLRLHRVISDYVRLRIEPALPPREAMALRDYFLGLAKDRRWPARNGSGFDYQAIAEATSIPLASLLNVKGILRPLLDAIVRELPRAASAKPKLAARKVSRRLAAPKAKPARKPKKRSAAKSDTARPQSAAERVARKLGRQRKDTVSILGPKDPATTTKRRGPLPAPFVEFPTPLWEDTRSFADFHRELDRQARRHGDNNSMLQRALATAGIVVNVFTVRNWRKGIRYPRTVRSMQALAAIERRYRLPAGHLSGRLPHPARAVTGNNVLGLSHAEHRRLAWHLPDDFSTRPAKEQEEILAWVREVVIRGSTSYRAYQAAALRTPFALRLPEALAVVDARWKSQAARRQDNHANDAAMLASPNLDREMADLVAFKMATLTPYGYQRSGIWGREAALQQVEHLGLLFGAMAAPAAGPVAGLGADKECLCLALLAFPQAWGWYVDWRERRRGFFTTWESNALSVAAALARPETGWLWQNPALGRRLRPIPGLLAQQDIDRALADWTGACQAAHRYAVSRGKEVKRVAKVHRDPFEPILPVLEADSPLTEYKKIADEIIRLMPNAERYPVAAAEATRALLMIRLGLHLGVRQKNLRQLLARPKGTLPSSARQLSDLRRGELRWNSREAGWEVFIPMEAFKNAGSSYFRGQAFHLRLPDLQGLYDLIDGYLERDRPLLLGNAADPGTFFVKTAKQTSASAEYDQNTFYEAWRLTIQRYGIYNPYTGRGAIKGLLPHGPHNVRDVLATHILKKTGSYEQASYAIQDSPETVQEHYGRFLPGDKAAMAARVLNEVWEAA</sequence>
<dbReference type="InterPro" id="IPR013762">
    <property type="entry name" value="Integrase-like_cat_sf"/>
</dbReference>
<dbReference type="GO" id="GO:0003677">
    <property type="term" value="F:DNA binding"/>
    <property type="evidence" value="ECO:0007669"/>
    <property type="project" value="InterPro"/>
</dbReference>
<gene>
    <name evidence="2" type="ORF">CHU95_01140</name>
</gene>
<dbReference type="GO" id="GO:0015074">
    <property type="term" value="P:DNA integration"/>
    <property type="evidence" value="ECO:0007669"/>
    <property type="project" value="InterPro"/>
</dbReference>
<dbReference type="Gene3D" id="1.10.443.10">
    <property type="entry name" value="Intergrase catalytic core"/>
    <property type="match status" value="1"/>
</dbReference>
<evidence type="ECO:0000256" key="1">
    <source>
        <dbReference type="SAM" id="MobiDB-lite"/>
    </source>
</evidence>
<dbReference type="AlphaFoldDB" id="A0A255Z7W6"/>
<organism evidence="2 3">
    <name type="scientific">Niveispirillum lacus</name>
    <dbReference type="NCBI Taxonomy" id="1981099"/>
    <lineage>
        <taxon>Bacteria</taxon>
        <taxon>Pseudomonadati</taxon>
        <taxon>Pseudomonadota</taxon>
        <taxon>Alphaproteobacteria</taxon>
        <taxon>Rhodospirillales</taxon>
        <taxon>Azospirillaceae</taxon>
        <taxon>Niveispirillum</taxon>
    </lineage>
</organism>
<protein>
    <submittedName>
        <fullName evidence="2">Uncharacterized protein</fullName>
    </submittedName>
</protein>